<dbReference type="OrthoDB" id="2080934at2"/>
<dbReference type="STRING" id="753702.SAMN04488102_12312"/>
<protein>
    <recommendedName>
        <fullName evidence="3">Octanoyl-[GcvH]:protein N-octanoyltransferase</fullName>
        <ecNumber evidence="3">2.3.1.204</ecNumber>
    </recommendedName>
    <alternativeName>
        <fullName evidence="3">Octanoyl-[GcvH]:E2 amidotransferase</fullName>
    </alternativeName>
</protein>
<sequence length="286" mass="32291">MTESLNFLNTLPLFLVYDNVPDAYNSHRFAPFALTDALIKEAGEKKQPILHFWTTSPYVILGMMDTKLPFLTDALRIFSSYGYPYLVRNSGGLAVVSDEGVLNFSMIFPEGDERMPINEGYERMHHIIKTAFKDFDAHIDAYEIPDSYCPGDYDLSIDGKKIAGIAQRRLKGGIAIMIYLSVSGDQQKRAEMIRTFYDIGLKEKETKWNFPAVHSEVMTTLEEALSHPFTVDDVKERLASVFTDASVELADGPFPPSIQSSYAEGLEKMIKRNEKMLPQSTFRAEG</sequence>
<reference evidence="6" key="1">
    <citation type="submission" date="2016-10" db="EMBL/GenBank/DDBJ databases">
        <authorList>
            <person name="Varghese N."/>
            <person name="Submissions S."/>
        </authorList>
    </citation>
    <scope>NUCLEOTIDE SEQUENCE [LARGE SCALE GENOMIC DNA]</scope>
    <source>
        <strain evidence="6">DSM 23664</strain>
    </source>
</reference>
<keyword evidence="6" id="KW-1185">Reference proteome</keyword>
<dbReference type="InterPro" id="IPR045864">
    <property type="entry name" value="aa-tRNA-synth_II/BPL/LPL"/>
</dbReference>
<keyword evidence="1 3" id="KW-0808">Transferase</keyword>
<dbReference type="PROSITE" id="PS51733">
    <property type="entry name" value="BPL_LPL_CATALYTIC"/>
    <property type="match status" value="1"/>
</dbReference>
<dbReference type="GO" id="GO:0033819">
    <property type="term" value="F:lipoyl(octanoyl) transferase activity"/>
    <property type="evidence" value="ECO:0007669"/>
    <property type="project" value="InterPro"/>
</dbReference>
<evidence type="ECO:0000259" key="4">
    <source>
        <dbReference type="PROSITE" id="PS51733"/>
    </source>
</evidence>
<dbReference type="CDD" id="cd16443">
    <property type="entry name" value="LplA"/>
    <property type="match status" value="1"/>
</dbReference>
<dbReference type="InterPro" id="IPR024897">
    <property type="entry name" value="LipL"/>
</dbReference>
<dbReference type="AlphaFoldDB" id="A0A1I1LSX5"/>
<comment type="similarity">
    <text evidence="3">Belongs to the octanoyltransferase LipL family.</text>
</comment>
<dbReference type="PANTHER" id="PTHR43679">
    <property type="entry name" value="OCTANOYLTRANSFERASE LIPM-RELATED"/>
    <property type="match status" value="1"/>
</dbReference>
<comment type="function">
    <text evidence="3">Catalyzes the amidotransfer (transamidation) of the octanoyl moiety from octanoyl-GcvH to the lipoyl domain of the E2 subunit of lipoate-dependent enzymes.</text>
</comment>
<feature type="domain" description="BPL/LPL catalytic" evidence="4">
    <location>
        <begin position="44"/>
        <end position="229"/>
    </location>
</feature>
<dbReference type="HAMAP" id="MF_02119">
    <property type="entry name" value="LipL"/>
    <property type="match status" value="1"/>
</dbReference>
<dbReference type="GO" id="GO:0009107">
    <property type="term" value="P:lipoate biosynthetic process"/>
    <property type="evidence" value="ECO:0007669"/>
    <property type="project" value="UniProtKB-UniRule"/>
</dbReference>
<organism evidence="5 6">
    <name type="scientific">Alkalibacterium subtropicum</name>
    <dbReference type="NCBI Taxonomy" id="753702"/>
    <lineage>
        <taxon>Bacteria</taxon>
        <taxon>Bacillati</taxon>
        <taxon>Bacillota</taxon>
        <taxon>Bacilli</taxon>
        <taxon>Lactobacillales</taxon>
        <taxon>Carnobacteriaceae</taxon>
        <taxon>Alkalibacterium</taxon>
    </lineage>
</organism>
<dbReference type="Proteomes" id="UP000199612">
    <property type="component" value="Unassembled WGS sequence"/>
</dbReference>
<dbReference type="InterPro" id="IPR004143">
    <property type="entry name" value="BPL_LPL_catalytic"/>
</dbReference>
<gene>
    <name evidence="3" type="primary">lipL</name>
    <name evidence="5" type="ORF">SAMN04488102_12312</name>
</gene>
<dbReference type="RefSeq" id="WP_091531847.1">
    <property type="nucleotide sequence ID" value="NZ_FOLT01000023.1"/>
</dbReference>
<comment type="catalytic activity">
    <reaction evidence="3">
        <text>N(6)-octanoyl-L-lysyl-[glycine-cleavage complex H protein] + L-lysyl-[lipoyl-carrier protein] = N(6)-octanoyl-L-lysyl-[lipoyl-carrier protein] + L-lysyl-[glycine-cleavage complex H protein]</text>
        <dbReference type="Rhea" id="RHEA:20213"/>
        <dbReference type="Rhea" id="RHEA-COMP:10500"/>
        <dbReference type="Rhea" id="RHEA-COMP:10501"/>
        <dbReference type="Rhea" id="RHEA-COMP:10503"/>
        <dbReference type="Rhea" id="RHEA-COMP:10504"/>
        <dbReference type="ChEBI" id="CHEBI:29969"/>
        <dbReference type="ChEBI" id="CHEBI:78809"/>
        <dbReference type="EC" id="2.3.1.204"/>
    </reaction>
</comment>
<comment type="miscellaneous">
    <text evidence="3">The reaction proceeds via a thioester-linked acyl-enzyme intermediate.</text>
</comment>
<dbReference type="Pfam" id="PF21948">
    <property type="entry name" value="LplA-B_cat"/>
    <property type="match status" value="1"/>
</dbReference>
<dbReference type="GO" id="GO:0009249">
    <property type="term" value="P:protein lipoylation"/>
    <property type="evidence" value="ECO:0007669"/>
    <property type="project" value="UniProtKB-UniRule"/>
</dbReference>
<evidence type="ECO:0000256" key="2">
    <source>
        <dbReference type="ARBA" id="ARBA00023315"/>
    </source>
</evidence>
<evidence type="ECO:0000313" key="6">
    <source>
        <dbReference type="Proteomes" id="UP000199612"/>
    </source>
</evidence>
<keyword evidence="2 3" id="KW-0012">Acyltransferase</keyword>
<dbReference type="Gene3D" id="3.30.930.10">
    <property type="entry name" value="Bira Bifunctional Protein, Domain 2"/>
    <property type="match status" value="1"/>
</dbReference>
<proteinExistence type="inferred from homology"/>
<feature type="site" description="Lowers pKa of active site Cys" evidence="3">
    <location>
        <position position="161"/>
    </location>
</feature>
<evidence type="ECO:0000256" key="3">
    <source>
        <dbReference type="HAMAP-Rule" id="MF_02119"/>
    </source>
</evidence>
<evidence type="ECO:0000313" key="5">
    <source>
        <dbReference type="EMBL" id="SFC73393.1"/>
    </source>
</evidence>
<comment type="pathway">
    <text evidence="3">Protein modification; protein lipoylation via endogenous pathway; protein N(6)-(lipoyl)lysine from octanoyl-[acyl-carrier-protein].</text>
</comment>
<evidence type="ECO:0000256" key="1">
    <source>
        <dbReference type="ARBA" id="ARBA00022679"/>
    </source>
</evidence>
<dbReference type="PANTHER" id="PTHR43679:SF2">
    <property type="entry name" value="OCTANOYL-[GCVH]:PROTEIN N-OCTANOYLTRANSFERASE"/>
    <property type="match status" value="1"/>
</dbReference>
<dbReference type="SUPFAM" id="SSF55681">
    <property type="entry name" value="Class II aaRS and biotin synthetases"/>
    <property type="match status" value="1"/>
</dbReference>
<accession>A0A1I1LSX5</accession>
<dbReference type="EC" id="2.3.1.204" evidence="3"/>
<dbReference type="InterPro" id="IPR050664">
    <property type="entry name" value="Octanoyltrans_LipM/LipL"/>
</dbReference>
<dbReference type="EMBL" id="FOLT01000023">
    <property type="protein sequence ID" value="SFC73393.1"/>
    <property type="molecule type" value="Genomic_DNA"/>
</dbReference>
<feature type="active site" description="Acyl-thioester intermediate" evidence="3">
    <location>
        <position position="149"/>
    </location>
</feature>
<name>A0A1I1LSX5_9LACT</name>